<dbReference type="EMBL" id="CAJNOW010004826">
    <property type="protein sequence ID" value="CAF1431000.1"/>
    <property type="molecule type" value="Genomic_DNA"/>
</dbReference>
<dbReference type="EMBL" id="CAJNRE010016503">
    <property type="protein sequence ID" value="CAF2146564.1"/>
    <property type="molecule type" value="Genomic_DNA"/>
</dbReference>
<dbReference type="Proteomes" id="UP000663824">
    <property type="component" value="Unassembled WGS sequence"/>
</dbReference>
<accession>A0A815MYR0</accession>
<dbReference type="AlphaFoldDB" id="A0A815MYR0"/>
<evidence type="ECO:0000313" key="4">
    <source>
        <dbReference type="Proteomes" id="UP000663834"/>
    </source>
</evidence>
<sequence length="149" mass="16518">MQDRDTSHWVSCHLPAIYSMNANLGQGIEDEDDLPSSIRKQLEDAPVVDVPEMEDYISAPLLHSTPVDQQIALTLSATTNNLTSDNNDKKNILDENSTSNLGLAEFSHVAIRSKAAYAYLTKGTRQQQAHKIHIKKLQEKCNIGDFVGL</sequence>
<dbReference type="EMBL" id="CAJNOV010008748">
    <property type="protein sequence ID" value="CAF1336845.1"/>
    <property type="molecule type" value="Genomic_DNA"/>
</dbReference>
<dbReference type="OrthoDB" id="10071517at2759"/>
<evidence type="ECO:0000313" key="2">
    <source>
        <dbReference type="EMBL" id="CAF1431000.1"/>
    </source>
</evidence>
<reference evidence="2" key="1">
    <citation type="submission" date="2021-02" db="EMBL/GenBank/DDBJ databases">
        <authorList>
            <person name="Nowell W R."/>
        </authorList>
    </citation>
    <scope>NUCLEOTIDE SEQUENCE</scope>
</reference>
<protein>
    <submittedName>
        <fullName evidence="2">Uncharacterized protein</fullName>
    </submittedName>
</protein>
<proteinExistence type="predicted"/>
<dbReference type="Proteomes" id="UP000663834">
    <property type="component" value="Unassembled WGS sequence"/>
</dbReference>
<organism evidence="2 4">
    <name type="scientific">Rotaria magnacalcarata</name>
    <dbReference type="NCBI Taxonomy" id="392030"/>
    <lineage>
        <taxon>Eukaryota</taxon>
        <taxon>Metazoa</taxon>
        <taxon>Spiralia</taxon>
        <taxon>Gnathifera</taxon>
        <taxon>Rotifera</taxon>
        <taxon>Eurotatoria</taxon>
        <taxon>Bdelloidea</taxon>
        <taxon>Philodinida</taxon>
        <taxon>Philodinidae</taxon>
        <taxon>Rotaria</taxon>
    </lineage>
</organism>
<name>A0A815MYR0_9BILA</name>
<evidence type="ECO:0000313" key="1">
    <source>
        <dbReference type="EMBL" id="CAF1336845.1"/>
    </source>
</evidence>
<dbReference type="Proteomes" id="UP000663855">
    <property type="component" value="Unassembled WGS sequence"/>
</dbReference>
<evidence type="ECO:0000313" key="3">
    <source>
        <dbReference type="EMBL" id="CAF2146564.1"/>
    </source>
</evidence>
<comment type="caution">
    <text evidence="2">The sequence shown here is derived from an EMBL/GenBank/DDBJ whole genome shotgun (WGS) entry which is preliminary data.</text>
</comment>
<gene>
    <name evidence="1" type="ORF">CJN711_LOCUS18721</name>
    <name evidence="2" type="ORF">KQP761_LOCUS11035</name>
    <name evidence="3" type="ORF">MBJ925_LOCUS30498</name>
</gene>